<reference evidence="2 3" key="1">
    <citation type="submission" date="2019-03" db="EMBL/GenBank/DDBJ databases">
        <title>Genomic Encyclopedia of Archaeal and Bacterial Type Strains, Phase II (KMG-II): from individual species to whole genera.</title>
        <authorList>
            <person name="Goeker M."/>
        </authorList>
    </citation>
    <scope>NUCLEOTIDE SEQUENCE [LARGE SCALE GENOMIC DNA]</scope>
    <source>
        <strain evidence="2 3">DSM 15388</strain>
    </source>
</reference>
<accession>A0A4R3I852</accession>
<evidence type="ECO:0000313" key="3">
    <source>
        <dbReference type="Proteomes" id="UP000295793"/>
    </source>
</evidence>
<name>A0A4R3I852_9GAMM</name>
<evidence type="ECO:0000256" key="1">
    <source>
        <dbReference type="SAM" id="MobiDB-lite"/>
    </source>
</evidence>
<feature type="region of interest" description="Disordered" evidence="1">
    <location>
        <begin position="1"/>
        <end position="56"/>
    </location>
</feature>
<dbReference type="EMBL" id="SLZR01000007">
    <property type="protein sequence ID" value="TCS41131.1"/>
    <property type="molecule type" value="Genomic_DNA"/>
</dbReference>
<dbReference type="RefSeq" id="WP_165901873.1">
    <property type="nucleotide sequence ID" value="NZ_SLZR01000007.1"/>
</dbReference>
<evidence type="ECO:0000313" key="2">
    <source>
        <dbReference type="EMBL" id="TCS41131.1"/>
    </source>
</evidence>
<dbReference type="AlphaFoldDB" id="A0A4R3I852"/>
<comment type="caution">
    <text evidence="2">The sequence shown here is derived from an EMBL/GenBank/DDBJ whole genome shotgun (WGS) entry which is preliminary data.</text>
</comment>
<organism evidence="2 3">
    <name type="scientific">Reinekea marinisedimentorum</name>
    <dbReference type="NCBI Taxonomy" id="230495"/>
    <lineage>
        <taxon>Bacteria</taxon>
        <taxon>Pseudomonadati</taxon>
        <taxon>Pseudomonadota</taxon>
        <taxon>Gammaproteobacteria</taxon>
        <taxon>Oceanospirillales</taxon>
        <taxon>Saccharospirillaceae</taxon>
        <taxon>Reinekea</taxon>
    </lineage>
</organism>
<keyword evidence="3" id="KW-1185">Reference proteome</keyword>
<sequence>MSEQSVRVSEAESRVLEPIGQALPSAPGEPPKSETKSVSRKKRGYKPATDRGLLKK</sequence>
<proteinExistence type="predicted"/>
<dbReference type="Proteomes" id="UP000295793">
    <property type="component" value="Unassembled WGS sequence"/>
</dbReference>
<gene>
    <name evidence="2" type="ORF">BCF53_107146</name>
</gene>
<protein>
    <submittedName>
        <fullName evidence="2">Uncharacterized protein</fullName>
    </submittedName>
</protein>